<dbReference type="Proteomes" id="UP000579605">
    <property type="component" value="Unassembled WGS sequence"/>
</dbReference>
<evidence type="ECO:0000313" key="4">
    <source>
        <dbReference type="Proteomes" id="UP000579605"/>
    </source>
</evidence>
<keyword evidence="2" id="KW-0812">Transmembrane</keyword>
<name>A0A852ZA40_9ACTN</name>
<evidence type="ECO:0008006" key="5">
    <source>
        <dbReference type="Google" id="ProtNLM"/>
    </source>
</evidence>
<reference evidence="3 4" key="1">
    <citation type="submission" date="2020-07" db="EMBL/GenBank/DDBJ databases">
        <title>Sequencing the genomes of 1000 actinobacteria strains.</title>
        <authorList>
            <person name="Klenk H.-P."/>
        </authorList>
    </citation>
    <scope>NUCLEOTIDE SEQUENCE [LARGE SCALE GENOMIC DNA]</scope>
    <source>
        <strain evidence="3 4">DSM 18448</strain>
    </source>
</reference>
<dbReference type="AlphaFoldDB" id="A0A852ZA40"/>
<evidence type="ECO:0000313" key="3">
    <source>
        <dbReference type="EMBL" id="NYH89774.1"/>
    </source>
</evidence>
<evidence type="ECO:0000256" key="2">
    <source>
        <dbReference type="SAM" id="Phobius"/>
    </source>
</evidence>
<keyword evidence="2" id="KW-1133">Transmembrane helix</keyword>
<sequence length="301" mass="31188">MRDNGLRAPSYVAIADLAPEVADTMLAILAGARVAAYADPCPPVAEPCREIRLPPTPCDRLYVDEEAQERARALLGEQLAKIREGETAAGGQDVPDGDASPDGSVADGSGADAAPSGTGAGDGDRRSDAARMTTFDEDRLWAEIVAGYDRVPEDAVPRWPAIEDLQTPGRDGGSDGKAADDDRRQAGRGDQEKPGSDPAPGSTSEESGPAARRPARSGSHPAEERFVPPPPPPLPHLDPVTKAAWAAMLGGPALLLLTVFVGGYLPGWTAAFGVLAFIGGFVTLVVRMKGGPPDDDDGAIV</sequence>
<organism evidence="3 4">
    <name type="scientific">Actinopolymorpha rutila</name>
    <dbReference type="NCBI Taxonomy" id="446787"/>
    <lineage>
        <taxon>Bacteria</taxon>
        <taxon>Bacillati</taxon>
        <taxon>Actinomycetota</taxon>
        <taxon>Actinomycetes</taxon>
        <taxon>Propionibacteriales</taxon>
        <taxon>Actinopolymorphaceae</taxon>
        <taxon>Actinopolymorpha</taxon>
    </lineage>
</organism>
<dbReference type="EMBL" id="JACBZH010000001">
    <property type="protein sequence ID" value="NYH89774.1"/>
    <property type="molecule type" value="Genomic_DNA"/>
</dbReference>
<keyword evidence="2" id="KW-0472">Membrane</keyword>
<feature type="region of interest" description="Disordered" evidence="1">
    <location>
        <begin position="85"/>
        <end position="128"/>
    </location>
</feature>
<accession>A0A852ZA40</accession>
<comment type="caution">
    <text evidence="3">The sequence shown here is derived from an EMBL/GenBank/DDBJ whole genome shotgun (WGS) entry which is preliminary data.</text>
</comment>
<proteinExistence type="predicted"/>
<feature type="transmembrane region" description="Helical" evidence="2">
    <location>
        <begin position="243"/>
        <end position="262"/>
    </location>
</feature>
<feature type="transmembrane region" description="Helical" evidence="2">
    <location>
        <begin position="268"/>
        <end position="286"/>
    </location>
</feature>
<feature type="region of interest" description="Disordered" evidence="1">
    <location>
        <begin position="157"/>
        <end position="235"/>
    </location>
</feature>
<keyword evidence="4" id="KW-1185">Reference proteome</keyword>
<gene>
    <name evidence="3" type="ORF">F4554_002412</name>
</gene>
<feature type="compositionally biased region" description="Low complexity" evidence="1">
    <location>
        <begin position="97"/>
        <end position="117"/>
    </location>
</feature>
<feature type="compositionally biased region" description="Basic and acidic residues" evidence="1">
    <location>
        <begin position="172"/>
        <end position="195"/>
    </location>
</feature>
<protein>
    <recommendedName>
        <fullName evidence="5">DUF308 domain-containing protein</fullName>
    </recommendedName>
</protein>
<evidence type="ECO:0000256" key="1">
    <source>
        <dbReference type="SAM" id="MobiDB-lite"/>
    </source>
</evidence>
<dbReference type="RefSeq" id="WP_179787441.1">
    <property type="nucleotide sequence ID" value="NZ_BAAARR010000010.1"/>
</dbReference>